<evidence type="ECO:0000256" key="2">
    <source>
        <dbReference type="SAM" id="MobiDB-lite"/>
    </source>
</evidence>
<keyword evidence="4" id="KW-1185">Reference proteome</keyword>
<feature type="compositionally biased region" description="Basic and acidic residues" evidence="2">
    <location>
        <begin position="196"/>
        <end position="235"/>
    </location>
</feature>
<dbReference type="GO" id="GO:0003677">
    <property type="term" value="F:DNA binding"/>
    <property type="evidence" value="ECO:0007669"/>
    <property type="project" value="UniProtKB-KW"/>
</dbReference>
<name>A0ABS4MCQ0_9LACO</name>
<feature type="coiled-coil region" evidence="1">
    <location>
        <begin position="122"/>
        <end position="156"/>
    </location>
</feature>
<keyword evidence="1" id="KW-0175">Coiled coil</keyword>
<dbReference type="EMBL" id="JAGGLU010000002">
    <property type="protein sequence ID" value="MBP2057460.1"/>
    <property type="molecule type" value="Genomic_DNA"/>
</dbReference>
<accession>A0ABS4MCQ0</accession>
<dbReference type="Gene3D" id="1.10.1660.10">
    <property type="match status" value="1"/>
</dbReference>
<sequence>MERDHNFEELAAPAKAAQDLDISVATLRKYSLLVEKVTGNKNYYERTKQKARLYSKKNIADLRTLQHLAKDDDLTLQEAAQQIFAISDASDKSSAKTKAVDTIANNAQGSTMVDAKQVIKLLTMLQNTITSQNKAIQDLQKQIARVEEQNRKLIDSSHQLAQPSDTIQEDNAIKMQDAEEAKVGPEKNFDQPQLKTDAEKKKEAMAAQIEADKKKSADEMHEEIMEKARENQEKQAEAIHRTLAQMQVQPRRTKRHWWQRIFK</sequence>
<feature type="region of interest" description="Disordered" evidence="2">
    <location>
        <begin position="178"/>
        <end position="235"/>
    </location>
</feature>
<proteinExistence type="predicted"/>
<reference evidence="3 4" key="1">
    <citation type="submission" date="2021-03" db="EMBL/GenBank/DDBJ databases">
        <title>Genomic Encyclopedia of Type Strains, Phase IV (KMG-IV): sequencing the most valuable type-strain genomes for metagenomic binning, comparative biology and taxonomic classification.</title>
        <authorList>
            <person name="Goeker M."/>
        </authorList>
    </citation>
    <scope>NUCLEOTIDE SEQUENCE [LARGE SCALE GENOMIC DNA]</scope>
    <source>
        <strain evidence="3 4">DSM 101872</strain>
    </source>
</reference>
<evidence type="ECO:0000313" key="3">
    <source>
        <dbReference type="EMBL" id="MBP2057460.1"/>
    </source>
</evidence>
<organism evidence="3 4">
    <name type="scientific">Lactobacillus colini</name>
    <dbReference type="NCBI Taxonomy" id="1819254"/>
    <lineage>
        <taxon>Bacteria</taxon>
        <taxon>Bacillati</taxon>
        <taxon>Bacillota</taxon>
        <taxon>Bacilli</taxon>
        <taxon>Lactobacillales</taxon>
        <taxon>Lactobacillaceae</taxon>
        <taxon>Lactobacillus</taxon>
    </lineage>
</organism>
<keyword evidence="3" id="KW-0238">DNA-binding</keyword>
<dbReference type="SUPFAM" id="SSF46955">
    <property type="entry name" value="Putative DNA-binding domain"/>
    <property type="match status" value="1"/>
</dbReference>
<evidence type="ECO:0000313" key="4">
    <source>
        <dbReference type="Proteomes" id="UP001519292"/>
    </source>
</evidence>
<protein>
    <submittedName>
        <fullName evidence="3">DNA-binding transcriptional MerR regulator</fullName>
    </submittedName>
</protein>
<dbReference type="InterPro" id="IPR009061">
    <property type="entry name" value="DNA-bd_dom_put_sf"/>
</dbReference>
<dbReference type="Proteomes" id="UP001519292">
    <property type="component" value="Unassembled WGS sequence"/>
</dbReference>
<evidence type="ECO:0000256" key="1">
    <source>
        <dbReference type="SAM" id="Coils"/>
    </source>
</evidence>
<feature type="compositionally biased region" description="Basic and acidic residues" evidence="2">
    <location>
        <begin position="178"/>
        <end position="189"/>
    </location>
</feature>
<gene>
    <name evidence="3" type="ORF">J2Z60_000624</name>
</gene>
<comment type="caution">
    <text evidence="3">The sequence shown here is derived from an EMBL/GenBank/DDBJ whole genome shotgun (WGS) entry which is preliminary data.</text>
</comment>
<dbReference type="RefSeq" id="WP_209686199.1">
    <property type="nucleotide sequence ID" value="NZ_JAGGLU010000002.1"/>
</dbReference>